<accession>A0A2A2JYH4</accession>
<proteinExistence type="predicted"/>
<evidence type="ECO:0000313" key="2">
    <source>
        <dbReference type="Proteomes" id="UP000218231"/>
    </source>
</evidence>
<protein>
    <submittedName>
        <fullName evidence="1">Uncharacterized protein</fullName>
    </submittedName>
</protein>
<dbReference type="Proteomes" id="UP000218231">
    <property type="component" value="Unassembled WGS sequence"/>
</dbReference>
<reference evidence="1 2" key="1">
    <citation type="journal article" date="2017" name="Curr. Biol.">
        <title>Genome architecture and evolution of a unichromosomal asexual nematode.</title>
        <authorList>
            <person name="Fradin H."/>
            <person name="Zegar C."/>
            <person name="Gutwein M."/>
            <person name="Lucas J."/>
            <person name="Kovtun M."/>
            <person name="Corcoran D."/>
            <person name="Baugh L.R."/>
            <person name="Kiontke K."/>
            <person name="Gunsalus K."/>
            <person name="Fitch D.H."/>
            <person name="Piano F."/>
        </authorList>
    </citation>
    <scope>NUCLEOTIDE SEQUENCE [LARGE SCALE GENOMIC DNA]</scope>
    <source>
        <strain evidence="1">PF1309</strain>
    </source>
</reference>
<sequence>MLQCSRLCFGLWVSRSASVSGKESRNSKQTGRQRQRRQHEFTLVVIVQAFHLRGGFLHGHSHIHRSAHRSSDCEFRLANEFHSRFHFALPQFHYHDLFGIQLDLCDNFNSIKSTIMSVQNHVTP</sequence>
<dbReference type="AlphaFoldDB" id="A0A2A2JYH4"/>
<gene>
    <name evidence="1" type="ORF">WR25_23870</name>
</gene>
<organism evidence="1 2">
    <name type="scientific">Diploscapter pachys</name>
    <dbReference type="NCBI Taxonomy" id="2018661"/>
    <lineage>
        <taxon>Eukaryota</taxon>
        <taxon>Metazoa</taxon>
        <taxon>Ecdysozoa</taxon>
        <taxon>Nematoda</taxon>
        <taxon>Chromadorea</taxon>
        <taxon>Rhabditida</taxon>
        <taxon>Rhabditina</taxon>
        <taxon>Rhabditomorpha</taxon>
        <taxon>Rhabditoidea</taxon>
        <taxon>Rhabditidae</taxon>
        <taxon>Diploscapter</taxon>
    </lineage>
</organism>
<comment type="caution">
    <text evidence="1">The sequence shown here is derived from an EMBL/GenBank/DDBJ whole genome shotgun (WGS) entry which is preliminary data.</text>
</comment>
<evidence type="ECO:0000313" key="1">
    <source>
        <dbReference type="EMBL" id="PAV66694.1"/>
    </source>
</evidence>
<name>A0A2A2JYH4_9BILA</name>
<dbReference type="EMBL" id="LIAE01010049">
    <property type="protein sequence ID" value="PAV66694.1"/>
    <property type="molecule type" value="Genomic_DNA"/>
</dbReference>
<keyword evidence="2" id="KW-1185">Reference proteome</keyword>